<reference evidence="10 11" key="1">
    <citation type="submission" date="2024-11" db="EMBL/GenBank/DDBJ databases">
        <title>Adaptive evolution of stress response genes in parasites aligns with host niche diversity.</title>
        <authorList>
            <person name="Hahn C."/>
            <person name="Resl P."/>
        </authorList>
    </citation>
    <scope>NUCLEOTIDE SEQUENCE [LARGE SCALE GENOMIC DNA]</scope>
    <source>
        <strain evidence="10">EGGRZ-B1_66</strain>
        <tissue evidence="10">Body</tissue>
    </source>
</reference>
<keyword evidence="3 8" id="KW-0863">Zinc-finger</keyword>
<feature type="domain" description="RanBP2-type" evidence="9">
    <location>
        <begin position="16"/>
        <end position="45"/>
    </location>
</feature>
<keyword evidence="4" id="KW-0862">Zinc</keyword>
<dbReference type="SMART" id="SM00547">
    <property type="entry name" value="ZnF_RBZ"/>
    <property type="match status" value="1"/>
</dbReference>
<dbReference type="Proteomes" id="UP001626550">
    <property type="component" value="Unassembled WGS sequence"/>
</dbReference>
<dbReference type="AlphaFoldDB" id="A0ABD2PQV1"/>
<dbReference type="InterPro" id="IPR039958">
    <property type="entry name" value="RYBP/YAF2"/>
</dbReference>
<organism evidence="10 11">
    <name type="scientific">Cichlidogyrus casuarinus</name>
    <dbReference type="NCBI Taxonomy" id="1844966"/>
    <lineage>
        <taxon>Eukaryota</taxon>
        <taxon>Metazoa</taxon>
        <taxon>Spiralia</taxon>
        <taxon>Lophotrochozoa</taxon>
        <taxon>Platyhelminthes</taxon>
        <taxon>Monogenea</taxon>
        <taxon>Monopisthocotylea</taxon>
        <taxon>Dactylogyridea</taxon>
        <taxon>Ancyrocephalidae</taxon>
        <taxon>Cichlidogyrus</taxon>
    </lineage>
</organism>
<evidence type="ECO:0000256" key="6">
    <source>
        <dbReference type="ARBA" id="ARBA00023163"/>
    </source>
</evidence>
<protein>
    <recommendedName>
        <fullName evidence="9">RanBP2-type domain-containing protein</fullName>
    </recommendedName>
</protein>
<gene>
    <name evidence="10" type="ORF">Ciccas_011574</name>
</gene>
<dbReference type="SUPFAM" id="SSF90209">
    <property type="entry name" value="Ran binding protein zinc finger-like"/>
    <property type="match status" value="1"/>
</dbReference>
<keyword evidence="2" id="KW-0479">Metal-binding</keyword>
<evidence type="ECO:0000256" key="4">
    <source>
        <dbReference type="ARBA" id="ARBA00022833"/>
    </source>
</evidence>
<dbReference type="EMBL" id="JBJKFK010003471">
    <property type="protein sequence ID" value="KAL3309872.1"/>
    <property type="molecule type" value="Genomic_DNA"/>
</dbReference>
<evidence type="ECO:0000256" key="7">
    <source>
        <dbReference type="ARBA" id="ARBA00023242"/>
    </source>
</evidence>
<evidence type="ECO:0000259" key="9">
    <source>
        <dbReference type="PROSITE" id="PS50199"/>
    </source>
</evidence>
<keyword evidence="6" id="KW-0804">Transcription</keyword>
<evidence type="ECO:0000256" key="2">
    <source>
        <dbReference type="ARBA" id="ARBA00022723"/>
    </source>
</evidence>
<keyword evidence="7" id="KW-0539">Nucleus</keyword>
<dbReference type="PROSITE" id="PS50199">
    <property type="entry name" value="ZF_RANBP2_2"/>
    <property type="match status" value="1"/>
</dbReference>
<comment type="subcellular location">
    <subcellularLocation>
        <location evidence="1">Nucleus</location>
    </subcellularLocation>
</comment>
<dbReference type="InterPro" id="IPR001876">
    <property type="entry name" value="Znf_RanBP2"/>
</dbReference>
<evidence type="ECO:0000256" key="8">
    <source>
        <dbReference type="PROSITE-ProRule" id="PRU00322"/>
    </source>
</evidence>
<dbReference type="GO" id="GO:0005634">
    <property type="term" value="C:nucleus"/>
    <property type="evidence" value="ECO:0007669"/>
    <property type="project" value="UniProtKB-SubCell"/>
</dbReference>
<proteinExistence type="predicted"/>
<name>A0ABD2PQV1_9PLAT</name>
<evidence type="ECO:0000313" key="11">
    <source>
        <dbReference type="Proteomes" id="UP001626550"/>
    </source>
</evidence>
<dbReference type="PROSITE" id="PS01358">
    <property type="entry name" value="ZF_RANBP2_1"/>
    <property type="match status" value="1"/>
</dbReference>
<keyword evidence="5" id="KW-0805">Transcription regulation</keyword>
<dbReference type="GO" id="GO:0008270">
    <property type="term" value="F:zinc ion binding"/>
    <property type="evidence" value="ECO:0007669"/>
    <property type="project" value="UniProtKB-KW"/>
</dbReference>
<evidence type="ECO:0000256" key="5">
    <source>
        <dbReference type="ARBA" id="ARBA00023015"/>
    </source>
</evidence>
<dbReference type="InterPro" id="IPR033774">
    <property type="entry name" value="YAF2_RYBP"/>
</dbReference>
<dbReference type="PANTHER" id="PTHR12920:SF4">
    <property type="entry name" value="GEO03726P1"/>
    <property type="match status" value="1"/>
</dbReference>
<dbReference type="Gene3D" id="4.10.1060.10">
    <property type="entry name" value="Zinc finger, RanBP2-type"/>
    <property type="match status" value="1"/>
</dbReference>
<sequence>MDSEPDLKKFKYQECNEDSWDCATCTYKNSKESFRCAICLTRKGTSTRKTKVNCDVISQQELIQQTIVSRKKSSRPLCAARIPKLKNVDRSRPYFVEVFANGFSVVITEFKPKLSKVSLPFHFLNYVRLIHHVICE</sequence>
<evidence type="ECO:0000313" key="10">
    <source>
        <dbReference type="EMBL" id="KAL3309872.1"/>
    </source>
</evidence>
<evidence type="ECO:0000256" key="3">
    <source>
        <dbReference type="ARBA" id="ARBA00022771"/>
    </source>
</evidence>
<comment type="caution">
    <text evidence="10">The sequence shown here is derived from an EMBL/GenBank/DDBJ whole genome shotgun (WGS) entry which is preliminary data.</text>
</comment>
<dbReference type="InterPro" id="IPR036443">
    <property type="entry name" value="Znf_RanBP2_sf"/>
</dbReference>
<evidence type="ECO:0000256" key="1">
    <source>
        <dbReference type="ARBA" id="ARBA00004123"/>
    </source>
</evidence>
<keyword evidence="11" id="KW-1185">Reference proteome</keyword>
<accession>A0ABD2PQV1</accession>
<dbReference type="PANTHER" id="PTHR12920">
    <property type="entry name" value="RYBP AND YAF2-RELATED"/>
    <property type="match status" value="1"/>
</dbReference>
<dbReference type="Pfam" id="PF17219">
    <property type="entry name" value="YAF2_RYBP"/>
    <property type="match status" value="1"/>
</dbReference>